<evidence type="ECO:0000313" key="3">
    <source>
        <dbReference type="Proteomes" id="UP000199652"/>
    </source>
</evidence>
<reference evidence="3" key="1">
    <citation type="submission" date="2016-10" db="EMBL/GenBank/DDBJ databases">
        <authorList>
            <person name="Varghese N."/>
            <person name="Submissions S."/>
        </authorList>
    </citation>
    <scope>NUCLEOTIDE SEQUENCE [LARGE SCALE GENOMIC DNA]</scope>
    <source>
        <strain evidence="3">VPI 5359</strain>
    </source>
</reference>
<name>A0A1H3ET31_EUBBA</name>
<dbReference type="Pfam" id="PF12730">
    <property type="entry name" value="ABC2_membrane_4"/>
    <property type="match status" value="1"/>
</dbReference>
<dbReference type="STRING" id="1528.SAMN04488579_10840"/>
<feature type="transmembrane region" description="Helical" evidence="1">
    <location>
        <begin position="20"/>
        <end position="37"/>
    </location>
</feature>
<feature type="transmembrane region" description="Helical" evidence="1">
    <location>
        <begin position="167"/>
        <end position="194"/>
    </location>
</feature>
<gene>
    <name evidence="2" type="ORF">SAMN04488579_10840</name>
</gene>
<keyword evidence="1" id="KW-0812">Transmembrane</keyword>
<feature type="transmembrane region" description="Helical" evidence="1">
    <location>
        <begin position="57"/>
        <end position="77"/>
    </location>
</feature>
<keyword evidence="3" id="KW-1185">Reference proteome</keyword>
<dbReference type="OrthoDB" id="9781996at2"/>
<evidence type="ECO:0000313" key="2">
    <source>
        <dbReference type="EMBL" id="SDX81912.1"/>
    </source>
</evidence>
<organism evidence="2 3">
    <name type="scientific">Eubacterium barkeri</name>
    <name type="common">Clostridium barkeri</name>
    <dbReference type="NCBI Taxonomy" id="1528"/>
    <lineage>
        <taxon>Bacteria</taxon>
        <taxon>Bacillati</taxon>
        <taxon>Bacillota</taxon>
        <taxon>Clostridia</taxon>
        <taxon>Eubacteriales</taxon>
        <taxon>Eubacteriaceae</taxon>
        <taxon>Eubacterium</taxon>
    </lineage>
</organism>
<proteinExistence type="predicted"/>
<keyword evidence="1" id="KW-0472">Membrane</keyword>
<evidence type="ECO:0000256" key="1">
    <source>
        <dbReference type="SAM" id="Phobius"/>
    </source>
</evidence>
<dbReference type="Proteomes" id="UP000199652">
    <property type="component" value="Unassembled WGS sequence"/>
</dbReference>
<dbReference type="EMBL" id="FNOU01000008">
    <property type="protein sequence ID" value="SDX81912.1"/>
    <property type="molecule type" value="Genomic_DNA"/>
</dbReference>
<feature type="transmembrane region" description="Helical" evidence="1">
    <location>
        <begin position="143"/>
        <end position="160"/>
    </location>
</feature>
<feature type="transmembrane region" description="Helical" evidence="1">
    <location>
        <begin position="98"/>
        <end position="123"/>
    </location>
</feature>
<feature type="transmembrane region" description="Helical" evidence="1">
    <location>
        <begin position="214"/>
        <end position="236"/>
    </location>
</feature>
<keyword evidence="1" id="KW-1133">Transmembrane helix</keyword>
<dbReference type="AlphaFoldDB" id="A0A1H3ET31"/>
<sequence length="244" mass="26647">MEFKQAFMAEGVKFRRSPVWLAFVVMLGLSAFMGTFNYQANTGVLTQGWVSLWTQHTLFSCAVFLPAALGVLCAWQWRLEHTDHSWNQIMAAPLGLGAIWWAKLCWAGVIALGTAVTAGIFYIAGGVLIGLPLGDLPPELPGWLFFGFLGMMAICAWEELMAMVIRIFAVPVALGLFGGIVGLYITAKGFGLYWPWALLCLGMRANNPNLELAVVPFVLLCLVFTLIPGAIALGFARVQDVRSE</sequence>
<protein>
    <submittedName>
        <fullName evidence="2">ABC-2 type transport system permease protein</fullName>
    </submittedName>
</protein>
<accession>A0A1H3ET31</accession>
<dbReference type="CDD" id="cd21809">
    <property type="entry name" value="ABC-2_lan_permease-like"/>
    <property type="match status" value="1"/>
</dbReference>
<dbReference type="RefSeq" id="WP_090244610.1">
    <property type="nucleotide sequence ID" value="NZ_FNOU01000008.1"/>
</dbReference>